<dbReference type="Proteomes" id="UP001066276">
    <property type="component" value="Chromosome 2_2"/>
</dbReference>
<protein>
    <submittedName>
        <fullName evidence="1">Uncharacterized protein</fullName>
    </submittedName>
</protein>
<comment type="caution">
    <text evidence="1">The sequence shown here is derived from an EMBL/GenBank/DDBJ whole genome shotgun (WGS) entry which is preliminary data.</text>
</comment>
<gene>
    <name evidence="1" type="ORF">NDU88_003476</name>
</gene>
<dbReference type="PANTHER" id="PTHR33198">
    <property type="entry name" value="ANK_REP_REGION DOMAIN-CONTAINING PROTEIN-RELATED"/>
    <property type="match status" value="1"/>
</dbReference>
<accession>A0AAV7V053</accession>
<dbReference type="PANTHER" id="PTHR33198:SF20">
    <property type="entry name" value="RETROTRANSPOSON GAG DOMAIN-CONTAINING PROTEIN"/>
    <property type="match status" value="1"/>
</dbReference>
<organism evidence="1 2">
    <name type="scientific">Pleurodeles waltl</name>
    <name type="common">Iberian ribbed newt</name>
    <dbReference type="NCBI Taxonomy" id="8319"/>
    <lineage>
        <taxon>Eukaryota</taxon>
        <taxon>Metazoa</taxon>
        <taxon>Chordata</taxon>
        <taxon>Craniata</taxon>
        <taxon>Vertebrata</taxon>
        <taxon>Euteleostomi</taxon>
        <taxon>Amphibia</taxon>
        <taxon>Batrachia</taxon>
        <taxon>Caudata</taxon>
        <taxon>Salamandroidea</taxon>
        <taxon>Salamandridae</taxon>
        <taxon>Pleurodelinae</taxon>
        <taxon>Pleurodeles</taxon>
    </lineage>
</organism>
<reference evidence="1" key="1">
    <citation type="journal article" date="2022" name="bioRxiv">
        <title>Sequencing and chromosome-scale assembly of the giantPleurodeles waltlgenome.</title>
        <authorList>
            <person name="Brown T."/>
            <person name="Elewa A."/>
            <person name="Iarovenko S."/>
            <person name="Subramanian E."/>
            <person name="Araus A.J."/>
            <person name="Petzold A."/>
            <person name="Susuki M."/>
            <person name="Suzuki K.-i.T."/>
            <person name="Hayashi T."/>
            <person name="Toyoda A."/>
            <person name="Oliveira C."/>
            <person name="Osipova E."/>
            <person name="Leigh N.D."/>
            <person name="Simon A."/>
            <person name="Yun M.H."/>
        </authorList>
    </citation>
    <scope>NUCLEOTIDE SEQUENCE</scope>
    <source>
        <strain evidence="1">20211129_DDA</strain>
        <tissue evidence="1">Liver</tissue>
    </source>
</reference>
<evidence type="ECO:0000313" key="2">
    <source>
        <dbReference type="Proteomes" id="UP001066276"/>
    </source>
</evidence>
<evidence type="ECO:0000313" key="1">
    <source>
        <dbReference type="EMBL" id="KAJ1194181.1"/>
    </source>
</evidence>
<dbReference type="AlphaFoldDB" id="A0AAV7V053"/>
<sequence length="278" mass="31469">MEPWSTRLNRRERWQKTVETWRRGTGKSALCPRVHYAGVFAAQLQADRERIPWATDVFGAERGFRCFSVADPGGLQSTLSYILLFFSPDPVSSEPVWDSWKEGFEAYLDALDGDSFTHKKKFAILRHCLGPEGRNILKCIPKVCVPLAEAEGDGGIDEYVSAIKSPDVRFKACKNVIMERHTFYKRVQVSGEPVASFVGALRMLTVTCDYKACEDEIIRDQLVEKTNNKKVQETLLSTPKLTLEKAVKIATRIESTTMFIEQINTPSDKDSHHLCLFS</sequence>
<dbReference type="EMBL" id="JANPWB010000004">
    <property type="protein sequence ID" value="KAJ1194181.1"/>
    <property type="molecule type" value="Genomic_DNA"/>
</dbReference>
<keyword evidence="2" id="KW-1185">Reference proteome</keyword>
<name>A0AAV7V053_PLEWA</name>
<proteinExistence type="predicted"/>